<evidence type="ECO:0000259" key="15">
    <source>
        <dbReference type="PROSITE" id="PS51490"/>
    </source>
</evidence>
<dbReference type="SUPFAM" id="SSF81324">
    <property type="entry name" value="Voltage-gated potassium channels"/>
    <property type="match status" value="1"/>
</dbReference>
<dbReference type="InterPro" id="IPR005821">
    <property type="entry name" value="Ion_trans_dom"/>
</dbReference>
<evidence type="ECO:0000256" key="9">
    <source>
        <dbReference type="ARBA" id="ARBA00022989"/>
    </source>
</evidence>
<evidence type="ECO:0000256" key="3">
    <source>
        <dbReference type="ARBA" id="ARBA00022448"/>
    </source>
</evidence>
<dbReference type="PROSITE" id="PS51490">
    <property type="entry name" value="KHA"/>
    <property type="match status" value="1"/>
</dbReference>
<keyword evidence="8 13" id="KW-0630">Potassium</keyword>
<comment type="domain">
    <text evidence="13">The KHA domain (rich in hydrophobic and acidic residues) present in the C-terminal part is likely to be important for tetramerization.</text>
</comment>
<feature type="transmembrane region" description="Helical" evidence="13">
    <location>
        <begin position="233"/>
        <end position="254"/>
    </location>
</feature>
<dbReference type="Gene3D" id="2.60.120.10">
    <property type="entry name" value="Jelly Rolls"/>
    <property type="match status" value="1"/>
</dbReference>
<dbReference type="InterPro" id="IPR003938">
    <property type="entry name" value="K_chnl_volt-dep_EAG/ELK/ERG"/>
</dbReference>
<dbReference type="GO" id="GO:0034702">
    <property type="term" value="C:monoatomic ion channel complex"/>
    <property type="evidence" value="ECO:0007669"/>
    <property type="project" value="UniProtKB-KW"/>
</dbReference>
<dbReference type="InterPro" id="IPR021789">
    <property type="entry name" value="KHA_dom"/>
</dbReference>
<keyword evidence="7 13" id="KW-0851">Voltage-gated channel</keyword>
<dbReference type="Gramene" id="Aco006839.1.mrna1">
    <property type="protein sequence ID" value="Aco006839.1.mrna1"/>
    <property type="gene ID" value="Aco006839.1.path1"/>
</dbReference>
<evidence type="ECO:0000256" key="12">
    <source>
        <dbReference type="ARBA" id="ARBA00023303"/>
    </source>
</evidence>
<dbReference type="FunFam" id="1.10.287.70:FF:000123">
    <property type="entry name" value="Potassium channel KAT3"/>
    <property type="match status" value="1"/>
</dbReference>
<dbReference type="PROSITE" id="PS50042">
    <property type="entry name" value="CNMP_BINDING_3"/>
    <property type="match status" value="1"/>
</dbReference>
<dbReference type="Pfam" id="PF00027">
    <property type="entry name" value="cNMP_binding"/>
    <property type="match status" value="1"/>
</dbReference>
<feature type="domain" description="Cyclic nucleotide-binding" evidence="14">
    <location>
        <begin position="368"/>
        <end position="487"/>
    </location>
</feature>
<evidence type="ECO:0000259" key="14">
    <source>
        <dbReference type="PROSITE" id="PS50042"/>
    </source>
</evidence>
<dbReference type="GO" id="GO:0005249">
    <property type="term" value="F:voltage-gated potassium channel activity"/>
    <property type="evidence" value="ECO:0007669"/>
    <property type="project" value="UniProtKB-UniRule"/>
</dbReference>
<protein>
    <recommendedName>
        <fullName evidence="13">Potassium channel</fullName>
    </recommendedName>
</protein>
<evidence type="ECO:0000313" key="17">
    <source>
        <dbReference type="RefSeq" id="XP_020099654.1"/>
    </source>
</evidence>
<dbReference type="OrthoDB" id="426293at2759"/>
<dbReference type="InterPro" id="IPR018490">
    <property type="entry name" value="cNMP-bd_dom_sf"/>
</dbReference>
<feature type="transmembrane region" description="Helical" evidence="13">
    <location>
        <begin position="52"/>
        <end position="72"/>
    </location>
</feature>
<sequence length="615" mass="70333">MSRRVSSSAEIRNLAAVSSGLLTAFVAANDQTLPRLRKHVIAPYDRRYRWWQMFLILLVIYSAWASPFELAFQKVGSGSLLAIDLVVDVFFGVDIIVSFFVAYLDGSTYLLVDDRKKIALRYVTRPWFAMDVASTLPFQVIYRIVTGKHNGGSVFGFINLLRLWRLRRVSTLFTRLEKDIRFSYFWTRFVKLICVTLFALHSAACVYFWLAMHYRIKQKTWIGSQIHDFMDRSIWLGYTYAVYWSITTLTTVGYGDLHAENTGEKLFNIFFMLFNIGLTSYIIGNMTNLIVHSATRTFIMRDKVHQVLRFASKNLLPEGLREQMLAHMQLKFKTMELQQEEILADLPKAVRSSIAQHLFQRTVESTYLFKGISPDFIAQLVSEMKAEYFPPKVDIILQNEMPTDCYIIVSGAVDVLTNKNGTEKFVSKLGPADMVGEIGVIFNMPQPFTVRSRKLSQVVRISHQHLRQIVQPCNIDAEVIFSNFLQYLKNLREEIVAELPFIEELNCGINANLIPSEELPNCDASISSEKEGTNIEGLRKTLPTRVIIHAHRLSESRKTEGHSLGRLTYLPDSIEELMKLAEQSSGQAVEKILTADGAEVEDLLTLRDNDHLFIC</sequence>
<evidence type="ECO:0000256" key="2">
    <source>
        <dbReference type="ARBA" id="ARBA00007929"/>
    </source>
</evidence>
<comment type="function">
    <text evidence="13">Potassium channel.</text>
</comment>
<dbReference type="InterPro" id="IPR014710">
    <property type="entry name" value="RmlC-like_jellyroll"/>
</dbReference>
<dbReference type="RefSeq" id="XP_020099654.1">
    <property type="nucleotide sequence ID" value="XM_020244065.1"/>
</dbReference>
<dbReference type="FunFam" id="2.60.120.10:FF:000074">
    <property type="entry name" value="Potassium channel KAT2"/>
    <property type="match status" value="1"/>
</dbReference>
<organism evidence="16 17">
    <name type="scientific">Ananas comosus</name>
    <name type="common">Pineapple</name>
    <name type="synonym">Ananas ananas</name>
    <dbReference type="NCBI Taxonomy" id="4615"/>
    <lineage>
        <taxon>Eukaryota</taxon>
        <taxon>Viridiplantae</taxon>
        <taxon>Streptophyta</taxon>
        <taxon>Embryophyta</taxon>
        <taxon>Tracheophyta</taxon>
        <taxon>Spermatophyta</taxon>
        <taxon>Magnoliopsida</taxon>
        <taxon>Liliopsida</taxon>
        <taxon>Poales</taxon>
        <taxon>Bromeliaceae</taxon>
        <taxon>Bromelioideae</taxon>
        <taxon>Ananas</taxon>
    </lineage>
</organism>
<dbReference type="PANTHER" id="PTHR45743:SF27">
    <property type="entry name" value="POTASSIUM CHANNEL KAT3"/>
    <property type="match status" value="1"/>
</dbReference>
<dbReference type="InterPro" id="IPR000595">
    <property type="entry name" value="cNMP-bd_dom"/>
</dbReference>
<dbReference type="CDD" id="cd00038">
    <property type="entry name" value="CAP_ED"/>
    <property type="match status" value="1"/>
</dbReference>
<proteinExistence type="inferred from homology"/>
<feature type="transmembrane region" description="Helical" evidence="13">
    <location>
        <begin position="79"/>
        <end position="104"/>
    </location>
</feature>
<comment type="domain">
    <text evidence="13">The segment S4 is probably the voltage-sensor and is characterized by a series of positively charged amino acids. The pore-forming region H5 is enclosed by the transmembrane segments S5 and S6 in the Shaker-type (1P/6TM) and contains the GYGD signature motif which seems to be involved in potassium selectivity.</text>
</comment>
<dbReference type="GeneID" id="109718062"/>
<dbReference type="Proteomes" id="UP000515123">
    <property type="component" value="Linkage group 1"/>
</dbReference>
<evidence type="ECO:0000256" key="8">
    <source>
        <dbReference type="ARBA" id="ARBA00022958"/>
    </source>
</evidence>
<evidence type="ECO:0000256" key="4">
    <source>
        <dbReference type="ARBA" id="ARBA00022538"/>
    </source>
</evidence>
<comment type="caution">
    <text evidence="13">Lacks conserved residue(s) required for the propagation of feature annotation.</text>
</comment>
<feature type="transmembrane region" description="Helical" evidence="13">
    <location>
        <begin position="266"/>
        <end position="291"/>
    </location>
</feature>
<feature type="transmembrane region" description="Helical" evidence="13">
    <location>
        <begin position="189"/>
        <end position="212"/>
    </location>
</feature>
<reference evidence="16" key="1">
    <citation type="journal article" date="2015" name="Nat. Genet.">
        <title>The pineapple genome and the evolution of CAM photosynthesis.</title>
        <authorList>
            <person name="Ming R."/>
            <person name="VanBuren R."/>
            <person name="Wai C.M."/>
            <person name="Tang H."/>
            <person name="Schatz M.C."/>
            <person name="Bowers J.E."/>
            <person name="Lyons E."/>
            <person name="Wang M.L."/>
            <person name="Chen J."/>
            <person name="Biggers E."/>
            <person name="Zhang J."/>
            <person name="Huang L."/>
            <person name="Zhang L."/>
            <person name="Miao W."/>
            <person name="Zhang J."/>
            <person name="Ye Z."/>
            <person name="Miao C."/>
            <person name="Lin Z."/>
            <person name="Wang H."/>
            <person name="Zhou H."/>
            <person name="Yim W.C."/>
            <person name="Priest H.D."/>
            <person name="Zheng C."/>
            <person name="Woodhouse M."/>
            <person name="Edger P.P."/>
            <person name="Guyot R."/>
            <person name="Guo H.B."/>
            <person name="Guo H."/>
            <person name="Zheng G."/>
            <person name="Singh R."/>
            <person name="Sharma A."/>
            <person name="Min X."/>
            <person name="Zheng Y."/>
            <person name="Lee H."/>
            <person name="Gurtowski J."/>
            <person name="Sedlazeck F.J."/>
            <person name="Harkess A."/>
            <person name="McKain M.R."/>
            <person name="Liao Z."/>
            <person name="Fang J."/>
            <person name="Liu J."/>
            <person name="Zhang X."/>
            <person name="Zhang Q."/>
            <person name="Hu W."/>
            <person name="Qin Y."/>
            <person name="Wang K."/>
            <person name="Chen L.Y."/>
            <person name="Shirley N."/>
            <person name="Lin Y.R."/>
            <person name="Liu L.Y."/>
            <person name="Hernandez A.G."/>
            <person name="Wright C.L."/>
            <person name="Bulone V."/>
            <person name="Tuskan G.A."/>
            <person name="Heath K."/>
            <person name="Zee F."/>
            <person name="Moore P.H."/>
            <person name="Sunkar R."/>
            <person name="Leebens-Mack J.H."/>
            <person name="Mockler T."/>
            <person name="Bennetzen J.L."/>
            <person name="Freeling M."/>
            <person name="Sankoff D."/>
            <person name="Paterson A.H."/>
            <person name="Zhu X."/>
            <person name="Yang X."/>
            <person name="Smith J.A."/>
            <person name="Cushman J.C."/>
            <person name="Paull R.E."/>
            <person name="Yu Q."/>
        </authorList>
    </citation>
    <scope>NUCLEOTIDE SEQUENCE [LARGE SCALE GENOMIC DNA]</scope>
    <source>
        <strain evidence="16">cv. F153</strain>
    </source>
</reference>
<dbReference type="PRINTS" id="PR01463">
    <property type="entry name" value="EAGCHANLFMLY"/>
</dbReference>
<evidence type="ECO:0000256" key="5">
    <source>
        <dbReference type="ARBA" id="ARBA00022692"/>
    </source>
</evidence>
<dbReference type="SUPFAM" id="SSF51206">
    <property type="entry name" value="cAMP-binding domain-like"/>
    <property type="match status" value="1"/>
</dbReference>
<evidence type="ECO:0000313" key="16">
    <source>
        <dbReference type="Proteomes" id="UP000515123"/>
    </source>
</evidence>
<keyword evidence="4 13" id="KW-0633">Potassium transport</keyword>
<comment type="subcellular location">
    <subcellularLocation>
        <location evidence="1 13">Membrane</location>
        <topology evidence="1 13">Multi-pass membrane protein</topology>
    </subcellularLocation>
</comment>
<evidence type="ECO:0000256" key="11">
    <source>
        <dbReference type="ARBA" id="ARBA00023136"/>
    </source>
</evidence>
<comment type="subunit">
    <text evidence="13">The potassium channel is composed of a homo- or heterotetrameric complex of pore-forming subunits.</text>
</comment>
<comment type="similarity">
    <text evidence="2 13">Belongs to the potassium channel family. Plant (TC 1.A.1.4) subfamily.</text>
</comment>
<feature type="domain" description="KHA" evidence="15">
    <location>
        <begin position="545"/>
        <end position="615"/>
    </location>
</feature>
<dbReference type="PANTHER" id="PTHR45743">
    <property type="entry name" value="POTASSIUM CHANNEL AKT1"/>
    <property type="match status" value="1"/>
</dbReference>
<evidence type="ECO:0000256" key="7">
    <source>
        <dbReference type="ARBA" id="ARBA00022882"/>
    </source>
</evidence>
<evidence type="ECO:0000256" key="1">
    <source>
        <dbReference type="ARBA" id="ARBA00004141"/>
    </source>
</evidence>
<dbReference type="Pfam" id="PF11834">
    <property type="entry name" value="KHA"/>
    <property type="match status" value="1"/>
</dbReference>
<name>A0A6P5FUL2_ANACO</name>
<keyword evidence="16" id="KW-1185">Reference proteome</keyword>
<keyword evidence="10 13" id="KW-0406">Ion transport</keyword>
<dbReference type="AlphaFoldDB" id="A0A6P5FUL2"/>
<evidence type="ECO:0000256" key="13">
    <source>
        <dbReference type="RuleBase" id="RU369015"/>
    </source>
</evidence>
<dbReference type="Pfam" id="PF00520">
    <property type="entry name" value="Ion_trans"/>
    <property type="match status" value="1"/>
</dbReference>
<accession>A0A6P5FUL2</accession>
<keyword evidence="9 13" id="KW-1133">Transmembrane helix</keyword>
<gene>
    <name evidence="17" type="primary">LOC109718062</name>
</gene>
<keyword evidence="6 13" id="KW-0631">Potassium channel</keyword>
<evidence type="ECO:0000256" key="10">
    <source>
        <dbReference type="ARBA" id="ARBA00023065"/>
    </source>
</evidence>
<dbReference type="Gene3D" id="1.10.287.70">
    <property type="match status" value="1"/>
</dbReference>
<evidence type="ECO:0000256" key="6">
    <source>
        <dbReference type="ARBA" id="ARBA00022826"/>
    </source>
</evidence>
<keyword evidence="12 13" id="KW-0407">Ion channel</keyword>
<dbReference type="InterPro" id="IPR045319">
    <property type="entry name" value="KAT/AKT"/>
</dbReference>
<dbReference type="SMART" id="SM00100">
    <property type="entry name" value="cNMP"/>
    <property type="match status" value="1"/>
</dbReference>
<keyword evidence="5 13" id="KW-0812">Transmembrane</keyword>
<reference evidence="17" key="2">
    <citation type="submission" date="2025-08" db="UniProtKB">
        <authorList>
            <consortium name="RefSeq"/>
        </authorList>
    </citation>
    <scope>IDENTIFICATION</scope>
    <source>
        <tissue evidence="17">Leaf</tissue>
    </source>
</reference>
<keyword evidence="3 13" id="KW-0813">Transport</keyword>
<keyword evidence="11 13" id="KW-0472">Membrane</keyword>